<dbReference type="AlphaFoldDB" id="A0AAD7FAN0"/>
<keyword evidence="3" id="KW-1185">Reference proteome</keyword>
<evidence type="ECO:0000313" key="2">
    <source>
        <dbReference type="EMBL" id="KAJ7607525.1"/>
    </source>
</evidence>
<reference evidence="2" key="1">
    <citation type="submission" date="2023-03" db="EMBL/GenBank/DDBJ databases">
        <title>Massive genome expansion in bonnet fungi (Mycena s.s.) driven by repeated elements and novel gene families across ecological guilds.</title>
        <authorList>
            <consortium name="Lawrence Berkeley National Laboratory"/>
            <person name="Harder C.B."/>
            <person name="Miyauchi S."/>
            <person name="Viragh M."/>
            <person name="Kuo A."/>
            <person name="Thoen E."/>
            <person name="Andreopoulos B."/>
            <person name="Lu D."/>
            <person name="Skrede I."/>
            <person name="Drula E."/>
            <person name="Henrissat B."/>
            <person name="Morin E."/>
            <person name="Kohler A."/>
            <person name="Barry K."/>
            <person name="LaButti K."/>
            <person name="Morin E."/>
            <person name="Salamov A."/>
            <person name="Lipzen A."/>
            <person name="Mereny Z."/>
            <person name="Hegedus B."/>
            <person name="Baldrian P."/>
            <person name="Stursova M."/>
            <person name="Weitz H."/>
            <person name="Taylor A."/>
            <person name="Grigoriev I.V."/>
            <person name="Nagy L.G."/>
            <person name="Martin F."/>
            <person name="Kauserud H."/>
        </authorList>
    </citation>
    <scope>NUCLEOTIDE SEQUENCE</scope>
    <source>
        <strain evidence="2">9284</strain>
    </source>
</reference>
<dbReference type="Proteomes" id="UP001221142">
    <property type="component" value="Unassembled WGS sequence"/>
</dbReference>
<feature type="compositionally biased region" description="Basic residues" evidence="1">
    <location>
        <begin position="1"/>
        <end position="12"/>
    </location>
</feature>
<dbReference type="EMBL" id="JARKIF010000049">
    <property type="protein sequence ID" value="KAJ7607525.1"/>
    <property type="molecule type" value="Genomic_DNA"/>
</dbReference>
<evidence type="ECO:0000313" key="3">
    <source>
        <dbReference type="Proteomes" id="UP001221142"/>
    </source>
</evidence>
<feature type="region of interest" description="Disordered" evidence="1">
    <location>
        <begin position="1"/>
        <end position="49"/>
    </location>
</feature>
<evidence type="ECO:0000256" key="1">
    <source>
        <dbReference type="SAM" id="MobiDB-lite"/>
    </source>
</evidence>
<accession>A0AAD7FAN0</accession>
<sequence>MAPRSQRQKQAHKVWDPRGAAAEEDDENTPPSAPPPSQHPSSTKPKSLKAQLIERDARIAELEGLNAILRATLSDVHQTHAAATKSLKSEHDRLTNRNFLPSTTNKSLGSQKRKAEQALTEEIDRKHKRIKSVRQQLYASKKQVERAKKSLQKVQDEYRKLKTWNPKIGNTYSPDARELGRQLTEDGCVAERVEHAVLSCAKAFGIRVKRDEFMSRRTVTRAVDEGGKYGEIQLGREIMESEGFVESSDGTTYRGINLESRHIALLGPSYEPGVDVSDRSLWTRQLRFLEVAPALDHTGQRQFEGTMEASERIADVYTRSPLAAREQRTMEKNDYWRKKIGENKDHAADGKKAFKLSAEYKKDVVLRDLGRKTMEEADLETAILLLSMNEITNDDLMQTGKISYEELAVMPSGAKTALIEQVLERKIGEDTFNSLPEEDQQNALTHVFGGCCCHKDLNALRYGMARVQRVYDTHDIPKPVLLATKANSAVIDLATATDGAAFQRAVESSTRGAIKLLSLLGSLLRHKDGQRGYQDRSSIFMREAKKALHDLEESGQFPGPIQELIQETEQGLGRLYFLLLGDTRSNEASASTFQSAHACIQNLTNHTRHLRRGVSKNTLLQKYTQGESNPCRLLRGAVEIALSRDFRLLEGKHDNRFTIGVL</sequence>
<feature type="region of interest" description="Disordered" evidence="1">
    <location>
        <begin position="84"/>
        <end position="126"/>
    </location>
</feature>
<organism evidence="2 3">
    <name type="scientific">Roridomyces roridus</name>
    <dbReference type="NCBI Taxonomy" id="1738132"/>
    <lineage>
        <taxon>Eukaryota</taxon>
        <taxon>Fungi</taxon>
        <taxon>Dikarya</taxon>
        <taxon>Basidiomycota</taxon>
        <taxon>Agaricomycotina</taxon>
        <taxon>Agaricomycetes</taxon>
        <taxon>Agaricomycetidae</taxon>
        <taxon>Agaricales</taxon>
        <taxon>Marasmiineae</taxon>
        <taxon>Mycenaceae</taxon>
        <taxon>Roridomyces</taxon>
    </lineage>
</organism>
<comment type="caution">
    <text evidence="2">The sequence shown here is derived from an EMBL/GenBank/DDBJ whole genome shotgun (WGS) entry which is preliminary data.</text>
</comment>
<name>A0AAD7FAN0_9AGAR</name>
<feature type="compositionally biased region" description="Polar residues" evidence="1">
    <location>
        <begin position="96"/>
        <end position="110"/>
    </location>
</feature>
<protein>
    <submittedName>
        <fullName evidence="2">Uncharacterized protein</fullName>
    </submittedName>
</protein>
<proteinExistence type="predicted"/>
<gene>
    <name evidence="2" type="ORF">FB45DRAFT_1131324</name>
</gene>